<dbReference type="PROSITE" id="PS50197">
    <property type="entry name" value="BEACH"/>
    <property type="match status" value="1"/>
</dbReference>
<protein>
    <recommendedName>
        <fullName evidence="2">BEACH domain-containing protein</fullName>
    </recommendedName>
</protein>
<dbReference type="EMBL" id="JH767194">
    <property type="protein sequence ID" value="EQC28528.1"/>
    <property type="molecule type" value="Genomic_DNA"/>
</dbReference>
<feature type="compositionally biased region" description="Pro residues" evidence="1">
    <location>
        <begin position="952"/>
        <end position="961"/>
    </location>
</feature>
<dbReference type="STRING" id="1156394.T0R8V9"/>
<evidence type="ECO:0000313" key="3">
    <source>
        <dbReference type="EMBL" id="EQC28528.1"/>
    </source>
</evidence>
<dbReference type="GeneID" id="19954582"/>
<dbReference type="VEuPathDB" id="FungiDB:SDRG_13855"/>
<dbReference type="InParanoid" id="T0R8V9"/>
<sequence>MAVDDSMTSGRLRRSVASSDEWEELQTPDVQLLLDFCYCSSSSELIEAMPHWVATHLAEPRAWLPLLRCSHVARNASLTRSISTHWLSTTDGDAVMRHLSTVFRDAINADALRVVFTLAHSTRAAAPWMWLASLMDLPTQPVRAWSFFGRHSGLCFPMTCHHGDCFELDVSVCVDPIEGAKMTLWSWRNDASGCGLDLAISGQSLICSTWSVATCSSRQIDVEISDRWNLIALELSDGFLTCRVNGNVVDVAEALPWPAASKHSLSVAASLNPAVSAVPLQGRVATMRLISPTRSYVVLDAAYEAYDSTSVTNWAENGQNTRFARRTSVDAPGVALWTFTHVLDVLRSSGGVLWSLTPFFERTIAAPEQPTARESDKEWDRTPMLLFICRAICNDAATADEALVPFQHNPSLGTFGHLWARHWLHSQHLSATLIRAVFEATTTLVVRAATLPAQSDLTPWLQVVLSSRQWCRCSIDLQTLYLAHLDACVGLMAIENIPQMRFWYDTLTRFSASASLREQVLRIVDRVLFRSPTHAESALDALHVHLVQDKQHGNVDVLTWWAQRVLASESASCDIDHKCDLWIEHVGAAHLKSTRVAALRVLAAYARDHHLRRASVSALADRCVVLDDSMPVVAELASLRDPALLLECAIRSTSLRCKRQCIGLLVANPDALIARLSRWHSSPITMVQHVARVGLSVRDRDAEWLAVLDGTARLLGHCIGHALSAQVDATSFLDQALTACARIGIVRSVVALVRDMCPPKHAAAFLAAASTLDNTPAWVLSLLPLWRALMALPVTDWSFLRRITGWVLALEEMAYTADDFVYCGACRYLGLDHECPKCGVPGGDPYRRDLLLVQGSWLEMDVPEAIALKCLLLATLAQHPQAAEKVQCLIYMLPPHLARQIPDVGDLSPSVRQQIDAIVRGPAFEAAIAPLCSVTSKSANVVEDGNEDEAPWTPPTLPNDPVPYNDAGRAVGDTACIRRVLKRVSMSHSLWQTDALVPCYRVDKAEFGLARLRPRLAPCREHVDESPTAQPRHFESLSEALGSSTELWQHSARLRARATAKVTRDPTPSGNSVFVANALVLRARGNISGRFEISSSHFVFAPHESSSRKLAGIDEIKYALGRRYLLQAGVAIEIFWWSPRAPWLVVFESERLCTLCYEASRPLALASLVQRAVHLVPADLTRLSTLLRKPTLPSPRAYLEAMEATSRWQSQCISNLEYLMLVNTAAGRTYNDLNQYFVAPWVSEPTVAGAPRPLHVPIGALNPSRLAQCQARASALASELDDAPPPFLFGSHYSTTGSVLYFLVRLRPFTQYAKDLQGGKLDHADRLFHSVTEAWTNCLTSSDVKELVPELFYHPGVYTSPSPLGMRQNGTVVGDVVLPNDSTPMAFLAKLRHDLEAADIAPWIDLIFGYQNSGAAAWAANNVFFHLTYAEHAPPVPLDFGPFAAQDQDPATTQMQYFGQTPPQVFSSPHPTRGFVCQIAASSAMALTRVMTPSPIAWVLNAKGCVVSDDGTVSQRLDDTDVLVMSSHLSLPCAPTIVLDVGPAHCPGRYFVLLDITHGLAVYGVDIDSGRVVVAPSNAAFLRTGQPMACAATSSGACIWIDCHGVLQVWTKSVLLELLFPTVTVSPSEAPTSSTTKWSALWSSLWTPHTHLPPRVPPIVRPYRTLGVGDVSATNVAVNLDVDLAVVTTVSGLVQLFALHATKWLRSFDVAANVGRALHLTSASILAPESYIVVVSETREGVDVIAVDVNGVLLSVFSLPSATVRFVQAVHVPRKHTCPPLVLLCTESQFYLYSILDSGVVVARQRSRLIIRRVFVEDDTVVLGFDSGDVDLLSLRGLLAQAKTPHE</sequence>
<dbReference type="InterPro" id="IPR050865">
    <property type="entry name" value="BEACH_Domain"/>
</dbReference>
<dbReference type="SUPFAM" id="SSF81837">
    <property type="entry name" value="BEACH domain"/>
    <property type="match status" value="1"/>
</dbReference>
<gene>
    <name evidence="3" type="ORF">SDRG_13855</name>
</gene>
<name>T0R8V9_SAPDV</name>
<evidence type="ECO:0000313" key="4">
    <source>
        <dbReference type="Proteomes" id="UP000030762"/>
    </source>
</evidence>
<dbReference type="Gene3D" id="1.10.1540.10">
    <property type="entry name" value="BEACH domain"/>
    <property type="match status" value="1"/>
</dbReference>
<dbReference type="Proteomes" id="UP000030762">
    <property type="component" value="Unassembled WGS sequence"/>
</dbReference>
<dbReference type="InterPro" id="IPR000409">
    <property type="entry name" value="BEACH_dom"/>
</dbReference>
<dbReference type="Pfam" id="PF02138">
    <property type="entry name" value="Beach"/>
    <property type="match status" value="1"/>
</dbReference>
<proteinExistence type="predicted"/>
<dbReference type="PANTHER" id="PTHR13743:SF123">
    <property type="entry name" value="PROTEIN FAN"/>
    <property type="match status" value="1"/>
</dbReference>
<organism evidence="3 4">
    <name type="scientific">Saprolegnia diclina (strain VS20)</name>
    <dbReference type="NCBI Taxonomy" id="1156394"/>
    <lineage>
        <taxon>Eukaryota</taxon>
        <taxon>Sar</taxon>
        <taxon>Stramenopiles</taxon>
        <taxon>Oomycota</taxon>
        <taxon>Saprolegniomycetes</taxon>
        <taxon>Saprolegniales</taxon>
        <taxon>Saprolegniaceae</taxon>
        <taxon>Saprolegnia</taxon>
    </lineage>
</organism>
<dbReference type="eggNOG" id="KOG1787">
    <property type="taxonomic scope" value="Eukaryota"/>
</dbReference>
<accession>T0R8V9</accession>
<dbReference type="InterPro" id="IPR036372">
    <property type="entry name" value="BEACH_dom_sf"/>
</dbReference>
<dbReference type="CDD" id="cd06071">
    <property type="entry name" value="Beach"/>
    <property type="match status" value="1"/>
</dbReference>
<evidence type="ECO:0000259" key="2">
    <source>
        <dbReference type="PROSITE" id="PS50197"/>
    </source>
</evidence>
<reference evidence="3 4" key="1">
    <citation type="submission" date="2012-04" db="EMBL/GenBank/DDBJ databases">
        <title>The Genome Sequence of Saprolegnia declina VS20.</title>
        <authorList>
            <consortium name="The Broad Institute Genome Sequencing Platform"/>
            <person name="Russ C."/>
            <person name="Nusbaum C."/>
            <person name="Tyler B."/>
            <person name="van West P."/>
            <person name="Dieguez-Uribeondo J."/>
            <person name="de Bruijn I."/>
            <person name="Tripathy S."/>
            <person name="Jiang R."/>
            <person name="Young S.K."/>
            <person name="Zeng Q."/>
            <person name="Gargeya S."/>
            <person name="Fitzgerald M."/>
            <person name="Haas B."/>
            <person name="Abouelleil A."/>
            <person name="Alvarado L."/>
            <person name="Arachchi H.M."/>
            <person name="Berlin A."/>
            <person name="Chapman S.B."/>
            <person name="Goldberg J."/>
            <person name="Griggs A."/>
            <person name="Gujja S."/>
            <person name="Hansen M."/>
            <person name="Howarth C."/>
            <person name="Imamovic A."/>
            <person name="Larimer J."/>
            <person name="McCowen C."/>
            <person name="Montmayeur A."/>
            <person name="Murphy C."/>
            <person name="Neiman D."/>
            <person name="Pearson M."/>
            <person name="Priest M."/>
            <person name="Roberts A."/>
            <person name="Saif S."/>
            <person name="Shea T."/>
            <person name="Sisk P."/>
            <person name="Sykes S."/>
            <person name="Wortman J."/>
            <person name="Nusbaum C."/>
            <person name="Birren B."/>
        </authorList>
    </citation>
    <scope>NUCLEOTIDE SEQUENCE [LARGE SCALE GENOMIC DNA]</scope>
    <source>
        <strain evidence="3 4">VS20</strain>
    </source>
</reference>
<dbReference type="OrthoDB" id="26681at2759"/>
<feature type="region of interest" description="Disordered" evidence="1">
    <location>
        <begin position="944"/>
        <end position="963"/>
    </location>
</feature>
<evidence type="ECO:0000256" key="1">
    <source>
        <dbReference type="SAM" id="MobiDB-lite"/>
    </source>
</evidence>
<dbReference type="SMART" id="SM01026">
    <property type="entry name" value="Beach"/>
    <property type="match status" value="1"/>
</dbReference>
<dbReference type="RefSeq" id="XP_008618176.1">
    <property type="nucleotide sequence ID" value="XM_008619954.1"/>
</dbReference>
<feature type="domain" description="BEACH" evidence="2">
    <location>
        <begin position="1193"/>
        <end position="1473"/>
    </location>
</feature>
<keyword evidence="4" id="KW-1185">Reference proteome</keyword>
<dbReference type="PANTHER" id="PTHR13743">
    <property type="entry name" value="BEIGE/BEACH-RELATED"/>
    <property type="match status" value="1"/>
</dbReference>